<comment type="similarity">
    <text evidence="1">Belongs to the acyl coenzyme A hydrolase family.</text>
</comment>
<evidence type="ECO:0000313" key="7">
    <source>
        <dbReference type="Proteomes" id="UP000242525"/>
    </source>
</evidence>
<keyword evidence="3" id="KW-0378">Hydrolase</keyword>
<dbReference type="Gene3D" id="3.10.129.10">
    <property type="entry name" value="Hotdog Thioesterase"/>
    <property type="match status" value="2"/>
</dbReference>
<dbReference type="PANTHER" id="PTHR12655:SF0">
    <property type="entry name" value="ACYL-COENZYME A THIOESTERASE 9, MITOCHONDRIAL"/>
    <property type="match status" value="1"/>
</dbReference>
<dbReference type="InterPro" id="IPR033120">
    <property type="entry name" value="HOTDOG_ACOT"/>
</dbReference>
<comment type="caution">
    <text evidence="6">The sequence shown here is derived from an EMBL/GenBank/DDBJ whole genome shotgun (WGS) entry which is preliminary data.</text>
</comment>
<dbReference type="EMBL" id="CCBN010000008">
    <property type="protein sequence ID" value="CDO54596.1"/>
    <property type="molecule type" value="Genomic_DNA"/>
</dbReference>
<dbReference type="GO" id="GO:0006637">
    <property type="term" value="P:acyl-CoA metabolic process"/>
    <property type="evidence" value="ECO:0007669"/>
    <property type="project" value="TreeGrafter"/>
</dbReference>
<organism evidence="6 7">
    <name type="scientific">Geotrichum candidum</name>
    <name type="common">Oospora lactis</name>
    <name type="synonym">Dipodascus geotrichum</name>
    <dbReference type="NCBI Taxonomy" id="1173061"/>
    <lineage>
        <taxon>Eukaryota</taxon>
        <taxon>Fungi</taxon>
        <taxon>Dikarya</taxon>
        <taxon>Ascomycota</taxon>
        <taxon>Saccharomycotina</taxon>
        <taxon>Dipodascomycetes</taxon>
        <taxon>Dipodascales</taxon>
        <taxon>Dipodascaceae</taxon>
        <taxon>Geotrichum</taxon>
    </lineage>
</organism>
<dbReference type="AlphaFoldDB" id="A0A0J9XBL1"/>
<dbReference type="InterPro" id="IPR029069">
    <property type="entry name" value="HotDog_dom_sf"/>
</dbReference>
<dbReference type="CDD" id="cd03442">
    <property type="entry name" value="BFIT_BACH"/>
    <property type="match status" value="2"/>
</dbReference>
<proteinExistence type="inferred from homology"/>
<protein>
    <recommendedName>
        <fullName evidence="5">HotDog ACOT-type domain-containing protein</fullName>
    </recommendedName>
</protein>
<dbReference type="GO" id="GO:0005739">
    <property type="term" value="C:mitochondrion"/>
    <property type="evidence" value="ECO:0007669"/>
    <property type="project" value="TreeGrafter"/>
</dbReference>
<keyword evidence="4" id="KW-0809">Transit peptide</keyword>
<evidence type="ECO:0000256" key="4">
    <source>
        <dbReference type="ARBA" id="ARBA00022946"/>
    </source>
</evidence>
<gene>
    <name evidence="6" type="ORF">BN980_GECA08s01660g</name>
</gene>
<evidence type="ECO:0000259" key="5">
    <source>
        <dbReference type="PROSITE" id="PS51770"/>
    </source>
</evidence>
<reference evidence="6" key="1">
    <citation type="submission" date="2014-03" db="EMBL/GenBank/DDBJ databases">
        <authorList>
            <person name="Casaregola S."/>
        </authorList>
    </citation>
    <scope>NUCLEOTIDE SEQUENCE [LARGE SCALE GENOMIC DNA]</scope>
    <source>
        <strain evidence="6">CLIB 918</strain>
    </source>
</reference>
<dbReference type="SUPFAM" id="SSF54637">
    <property type="entry name" value="Thioesterase/thiol ester dehydrase-isomerase"/>
    <property type="match status" value="2"/>
</dbReference>
<dbReference type="OrthoDB" id="331699at2759"/>
<keyword evidence="2" id="KW-0677">Repeat</keyword>
<evidence type="ECO:0000256" key="3">
    <source>
        <dbReference type="ARBA" id="ARBA00022801"/>
    </source>
</evidence>
<feature type="domain" description="HotDog ACOT-type" evidence="5">
    <location>
        <begin position="336"/>
        <end position="474"/>
    </location>
</feature>
<dbReference type="FunFam" id="3.10.129.10:FF:000038">
    <property type="entry name" value="Acyl-CoA thioester hydrolase"/>
    <property type="match status" value="1"/>
</dbReference>
<dbReference type="GO" id="GO:0047617">
    <property type="term" value="F:fatty acyl-CoA hydrolase activity"/>
    <property type="evidence" value="ECO:0007669"/>
    <property type="project" value="TreeGrafter"/>
</dbReference>
<dbReference type="PROSITE" id="PS51770">
    <property type="entry name" value="HOTDOG_ACOT"/>
    <property type="match status" value="2"/>
</dbReference>
<dbReference type="STRING" id="1173061.A0A0J9XBL1"/>
<dbReference type="PANTHER" id="PTHR12655">
    <property type="entry name" value="ACYL-COA THIOESTERASE"/>
    <property type="match status" value="1"/>
</dbReference>
<evidence type="ECO:0000256" key="1">
    <source>
        <dbReference type="ARBA" id="ARBA00010458"/>
    </source>
</evidence>
<evidence type="ECO:0000313" key="6">
    <source>
        <dbReference type="EMBL" id="CDO54596.1"/>
    </source>
</evidence>
<dbReference type="FunFam" id="3.10.129.10:FF:000032">
    <property type="entry name" value="Acyl-CoA thioester hydrolase"/>
    <property type="match status" value="1"/>
</dbReference>
<feature type="domain" description="HotDog ACOT-type" evidence="5">
    <location>
        <begin position="113"/>
        <end position="241"/>
    </location>
</feature>
<keyword evidence="7" id="KW-1185">Reference proteome</keyword>
<name>A0A0J9XBL1_GEOCN</name>
<accession>A0A0J9XBL1</accession>
<sequence length="535" mass="61071">MLNYYKSSRFIARQSQSLRGFATSSIIKNASQEHVFTPLATQSVISPMRRNTTWLTALRAREKQKVEWINKHKAELESGKLSPHDLPLESYSYTKVGTLDVAERSPKDSFSYVILPFKSDEWFLDAYINAYGRLRIGQIFQDLDALAGVIAYKHCNPAQPVIVTASVDRIYMKKRLDSIANLNVTLSGNVTWTGRSSMEITIKAATNNRDLTVDSKLTKEDIKEEDIFLTANFTFVARNPETKKSFAINKLIPTTDQERADFVRAEQYNKHKREEAMKTALIHTPPSEEESNLVHKMWLQQRLDPDKASSFADVTSASEILPAENPTDKVSVQLMQETRIFSTSMMQPQYRNRHSYMIFGGYLLRQTFELAYSCAAAFSHNIPRFVSLDSTTFRNPVPVGSVLYLNATVVYTEFINRKLNPEAGEKQNERKYDFNQNSIPGTLIQVRVDSTVRDLKHGTTQNTGQFTYSYFVAANAEKSLIPGNTEDVKPKFYRVMPQTYSEMMEYLEGRRKAIDTASFNTYVRLMPNPNEVVSE</sequence>
<dbReference type="Proteomes" id="UP000242525">
    <property type="component" value="Unassembled WGS sequence"/>
</dbReference>
<evidence type="ECO:0000256" key="2">
    <source>
        <dbReference type="ARBA" id="ARBA00022737"/>
    </source>
</evidence>